<dbReference type="InterPro" id="IPR031348">
    <property type="entry name" value="PigL_N"/>
</dbReference>
<gene>
    <name evidence="4" type="ORF">FMAN_08419</name>
</gene>
<evidence type="ECO:0000259" key="3">
    <source>
        <dbReference type="Pfam" id="PF17111"/>
    </source>
</evidence>
<keyword evidence="1" id="KW-0175">Coiled coil</keyword>
<sequence length="312" mass="33803">MADPLSITASILAVVGAAYTSAQGLYDLIDGLQSAPKTIADMKTEIAGVQRVLQSLQTNLEKKPTALAPIFERVGIKETVAVCEDITKDFTRTMEKYTAHSKDGSFSNRDKLTVTFRKSKLEGFRTRLNVAKDTVEFAVTSAILATSSSTYGSIEDLKKALENQVEALRVQSQRLVTIEKDVNDLELDEEAEADETNDIIPITTRERDLTLTILPILKKACAEALGVTEAQSNNTYQKFGDVTSEDSSKVGAGVAGSNFGTGNVQQEFGNTNAKNSSQAYVGRMDSQAFKDFWNSPTSKPDSSSRSRSGDDG</sequence>
<dbReference type="VEuPathDB" id="FungiDB:FMAN_08419"/>
<dbReference type="Proteomes" id="UP000184255">
    <property type="component" value="Unassembled WGS sequence"/>
</dbReference>
<feature type="coiled-coil region" evidence="1">
    <location>
        <begin position="151"/>
        <end position="178"/>
    </location>
</feature>
<evidence type="ECO:0000256" key="2">
    <source>
        <dbReference type="SAM" id="MobiDB-lite"/>
    </source>
</evidence>
<dbReference type="RefSeq" id="XP_041685470.1">
    <property type="nucleotide sequence ID" value="XM_041835292.1"/>
</dbReference>
<accession>A0A1L7TJG3</accession>
<feature type="compositionally biased region" description="Basic and acidic residues" evidence="2">
    <location>
        <begin position="302"/>
        <end position="312"/>
    </location>
</feature>
<comment type="caution">
    <text evidence="4">The sequence shown here is derived from an EMBL/GenBank/DDBJ whole genome shotgun (WGS) entry which is preliminary data.</text>
</comment>
<name>A0A1L7TJG3_FUSMA</name>
<dbReference type="AlphaFoldDB" id="A0A1L7TJG3"/>
<evidence type="ECO:0000313" key="4">
    <source>
        <dbReference type="EMBL" id="CVK98820.1"/>
    </source>
</evidence>
<dbReference type="EMBL" id="FCQH01000009">
    <property type="protein sequence ID" value="CVK98820.1"/>
    <property type="molecule type" value="Genomic_DNA"/>
</dbReference>
<reference evidence="5" key="1">
    <citation type="journal article" date="2016" name="Genome Biol. Evol.">
        <title>Comparative 'omics' of the Fusarium fujikuroi species complex highlights differences in genetic potential and metabolite synthesis.</title>
        <authorList>
            <person name="Niehaus E.-M."/>
            <person name="Muensterkoetter M."/>
            <person name="Proctor R.H."/>
            <person name="Brown D.W."/>
            <person name="Sharon A."/>
            <person name="Idan Y."/>
            <person name="Oren-Young L."/>
            <person name="Sieber C.M."/>
            <person name="Novak O."/>
            <person name="Pencik A."/>
            <person name="Tarkowska D."/>
            <person name="Hromadova K."/>
            <person name="Freeman S."/>
            <person name="Maymon M."/>
            <person name="Elazar M."/>
            <person name="Youssef S.A."/>
            <person name="El-Shabrawy E.S.M."/>
            <person name="Shalaby A.B.A."/>
            <person name="Houterman P."/>
            <person name="Brock N.L."/>
            <person name="Burkhardt I."/>
            <person name="Tsavkelova E.A."/>
            <person name="Dickschat J.S."/>
            <person name="Galuszka P."/>
            <person name="Gueldener U."/>
            <person name="Tudzynski B."/>
        </authorList>
    </citation>
    <scope>NUCLEOTIDE SEQUENCE [LARGE SCALE GENOMIC DNA]</scope>
    <source>
        <strain evidence="5">MRC7560</strain>
    </source>
</reference>
<dbReference type="GeneID" id="65087679"/>
<evidence type="ECO:0000256" key="1">
    <source>
        <dbReference type="SAM" id="Coils"/>
    </source>
</evidence>
<proteinExistence type="predicted"/>
<keyword evidence="5" id="KW-1185">Reference proteome</keyword>
<feature type="domain" description="Azaphilone pigments biosynthesis cluster protein L N-terminal" evidence="3">
    <location>
        <begin position="2"/>
        <end position="215"/>
    </location>
</feature>
<dbReference type="Pfam" id="PF17111">
    <property type="entry name" value="PigL_N"/>
    <property type="match status" value="1"/>
</dbReference>
<evidence type="ECO:0000313" key="5">
    <source>
        <dbReference type="Proteomes" id="UP000184255"/>
    </source>
</evidence>
<feature type="region of interest" description="Disordered" evidence="2">
    <location>
        <begin position="289"/>
        <end position="312"/>
    </location>
</feature>
<organism evidence="4 5">
    <name type="scientific">Fusarium mangiferae</name>
    <name type="common">Mango malformation disease fungus</name>
    <dbReference type="NCBI Taxonomy" id="192010"/>
    <lineage>
        <taxon>Eukaryota</taxon>
        <taxon>Fungi</taxon>
        <taxon>Dikarya</taxon>
        <taxon>Ascomycota</taxon>
        <taxon>Pezizomycotina</taxon>
        <taxon>Sordariomycetes</taxon>
        <taxon>Hypocreomycetidae</taxon>
        <taxon>Hypocreales</taxon>
        <taxon>Nectriaceae</taxon>
        <taxon>Fusarium</taxon>
        <taxon>Fusarium fujikuroi species complex</taxon>
    </lineage>
</organism>
<protein>
    <recommendedName>
        <fullName evidence="3">Azaphilone pigments biosynthesis cluster protein L N-terminal domain-containing protein</fullName>
    </recommendedName>
</protein>